<feature type="compositionally biased region" description="Polar residues" evidence="1">
    <location>
        <begin position="66"/>
        <end position="75"/>
    </location>
</feature>
<name>A0A0C2FVW6_9BILA</name>
<organism evidence="2 3">
    <name type="scientific">Ancylostoma duodenale</name>
    <dbReference type="NCBI Taxonomy" id="51022"/>
    <lineage>
        <taxon>Eukaryota</taxon>
        <taxon>Metazoa</taxon>
        <taxon>Ecdysozoa</taxon>
        <taxon>Nematoda</taxon>
        <taxon>Chromadorea</taxon>
        <taxon>Rhabditida</taxon>
        <taxon>Rhabditina</taxon>
        <taxon>Rhabditomorpha</taxon>
        <taxon>Strongyloidea</taxon>
        <taxon>Ancylostomatidae</taxon>
        <taxon>Ancylostomatinae</taxon>
        <taxon>Ancylostoma</taxon>
    </lineage>
</organism>
<evidence type="ECO:0000313" key="3">
    <source>
        <dbReference type="Proteomes" id="UP000054047"/>
    </source>
</evidence>
<accession>A0A0C2FVW6</accession>
<evidence type="ECO:0000256" key="1">
    <source>
        <dbReference type="SAM" id="MobiDB-lite"/>
    </source>
</evidence>
<gene>
    <name evidence="2" type="ORF">ANCDUO_20850</name>
</gene>
<dbReference type="EMBL" id="KN755239">
    <property type="protein sequence ID" value="KIH49076.1"/>
    <property type="molecule type" value="Genomic_DNA"/>
</dbReference>
<keyword evidence="3" id="KW-1185">Reference proteome</keyword>
<protein>
    <submittedName>
        <fullName evidence="2">Uncharacterized protein</fullName>
    </submittedName>
</protein>
<dbReference type="Proteomes" id="UP000054047">
    <property type="component" value="Unassembled WGS sequence"/>
</dbReference>
<feature type="region of interest" description="Disordered" evidence="1">
    <location>
        <begin position="63"/>
        <end position="84"/>
    </location>
</feature>
<dbReference type="OrthoDB" id="10258692at2759"/>
<reference evidence="2 3" key="1">
    <citation type="submission" date="2013-12" db="EMBL/GenBank/DDBJ databases">
        <title>Draft genome of the parsitic nematode Ancylostoma duodenale.</title>
        <authorList>
            <person name="Mitreva M."/>
        </authorList>
    </citation>
    <scope>NUCLEOTIDE SEQUENCE [LARGE SCALE GENOMIC DNA]</scope>
    <source>
        <strain evidence="2 3">Zhejiang</strain>
    </source>
</reference>
<sequence>LFLKFRKDMAGMVVNQLRSPRFVEQVAGAQPRGLHPYTPPPILSPMRNGSGLFWQIAKNLGHPSQAAPSTCSRDAQNGHAPGTV</sequence>
<feature type="non-terminal residue" evidence="2">
    <location>
        <position position="1"/>
    </location>
</feature>
<proteinExistence type="predicted"/>
<dbReference type="AlphaFoldDB" id="A0A0C2FVW6"/>
<evidence type="ECO:0000313" key="2">
    <source>
        <dbReference type="EMBL" id="KIH49076.1"/>
    </source>
</evidence>